<dbReference type="GO" id="GO:0047448">
    <property type="term" value="F:5-dehydro-4-deoxyglucarate dehydratase activity"/>
    <property type="evidence" value="ECO:0007669"/>
    <property type="project" value="UniProtKB-EC"/>
</dbReference>
<gene>
    <name evidence="6" type="ORF">HALOF300_01163</name>
</gene>
<evidence type="ECO:0000256" key="5">
    <source>
        <dbReference type="SAM" id="MobiDB-lite"/>
    </source>
</evidence>
<evidence type="ECO:0000313" key="7">
    <source>
        <dbReference type="Proteomes" id="UP000419743"/>
    </source>
</evidence>
<keyword evidence="7" id="KW-1185">Reference proteome</keyword>
<feature type="active site" description="Schiff-base intermediate with substrate" evidence="3">
    <location>
        <position position="159"/>
    </location>
</feature>
<dbReference type="PIRSF" id="PIRSF001365">
    <property type="entry name" value="DHDPS"/>
    <property type="match status" value="1"/>
</dbReference>
<dbReference type="EMBL" id="CACRYJ010000017">
    <property type="protein sequence ID" value="VZO35959.1"/>
    <property type="molecule type" value="Genomic_DNA"/>
</dbReference>
<dbReference type="GO" id="GO:0008840">
    <property type="term" value="F:4-hydroxy-tetrahydrodipicolinate synthase activity"/>
    <property type="evidence" value="ECO:0007669"/>
    <property type="project" value="TreeGrafter"/>
</dbReference>
<evidence type="ECO:0000256" key="2">
    <source>
        <dbReference type="PIRNR" id="PIRNR001365"/>
    </source>
</evidence>
<evidence type="ECO:0000256" key="3">
    <source>
        <dbReference type="PIRSR" id="PIRSR001365-1"/>
    </source>
</evidence>
<reference evidence="6 7" key="1">
    <citation type="submission" date="2019-11" db="EMBL/GenBank/DDBJ databases">
        <authorList>
            <person name="Criscuolo A."/>
        </authorList>
    </citation>
    <scope>NUCLEOTIDE SEQUENCE [LARGE SCALE GENOMIC DNA]</scope>
    <source>
        <strain evidence="6">CIP111667</strain>
    </source>
</reference>
<dbReference type="AlphaFoldDB" id="A0A7M4DGB6"/>
<accession>A0A7M4DGB6</accession>
<proteinExistence type="inferred from homology"/>
<dbReference type="SUPFAM" id="SSF51569">
    <property type="entry name" value="Aldolase"/>
    <property type="match status" value="1"/>
</dbReference>
<dbReference type="Pfam" id="PF00701">
    <property type="entry name" value="DHDPS"/>
    <property type="match status" value="1"/>
</dbReference>
<feature type="active site" description="Proton donor/acceptor" evidence="3">
    <location>
        <position position="135"/>
    </location>
</feature>
<dbReference type="Proteomes" id="UP000419743">
    <property type="component" value="Unassembled WGS sequence"/>
</dbReference>
<protein>
    <submittedName>
        <fullName evidence="6">Putative 5-dehydro-4-deoxyglucarate dehydratase</fullName>
        <ecNumber evidence="6">4.2.1.41</ecNumber>
    </submittedName>
</protein>
<evidence type="ECO:0000313" key="6">
    <source>
        <dbReference type="EMBL" id="VZO35959.1"/>
    </source>
</evidence>
<dbReference type="InterPro" id="IPR002220">
    <property type="entry name" value="DapA-like"/>
</dbReference>
<evidence type="ECO:0000256" key="1">
    <source>
        <dbReference type="ARBA" id="ARBA00023239"/>
    </source>
</evidence>
<feature type="binding site" evidence="4">
    <location>
        <position position="49"/>
    </location>
    <ligand>
        <name>pyruvate</name>
        <dbReference type="ChEBI" id="CHEBI:15361"/>
    </ligand>
</feature>
<keyword evidence="1 2" id="KW-0456">Lyase</keyword>
<dbReference type="PANTHER" id="PTHR12128:SF19">
    <property type="entry name" value="5-DEHYDRO-4-DEOXYGLUCARATE DEHYDRATASE 2-RELATED"/>
    <property type="match status" value="1"/>
</dbReference>
<feature type="compositionally biased region" description="Basic and acidic residues" evidence="5">
    <location>
        <begin position="301"/>
        <end position="310"/>
    </location>
</feature>
<dbReference type="InterPro" id="IPR013785">
    <property type="entry name" value="Aldolase_TIM"/>
</dbReference>
<sequence length="310" mass="32355">MRIALDGVTAVLVTAYRDGTGRIDERAVADIATRTAEAGIPVLTALGNTAEVQQLEPAERRAVLQAVARVEPPVTLIAGVCGASGTLLREIEVAQAVGYHAAMVHEPSDPFGDADGLAAFYRQVAQAAALPIVLYVRSMRLSAAHLADLTALPAVVGVKYARNDLHTLATLLGGPAGKQCTWVNGLAESAVASFGALGVTSFTSGIANARPDIALAVHRAVTDGDLALLRGLVRDFVGPVEALRAEHGGRYNVATIKQLLRWQGLEAGGVRAPHSELDELALARLAGVRHASVTPAGTPSKPRDRSEDRP</sequence>
<dbReference type="EC" id="4.2.1.41" evidence="6"/>
<comment type="caution">
    <text evidence="6">The sequence shown here is derived from an EMBL/GenBank/DDBJ whole genome shotgun (WGS) entry which is preliminary data.</text>
</comment>
<dbReference type="PANTHER" id="PTHR12128">
    <property type="entry name" value="DIHYDRODIPICOLINATE SYNTHASE"/>
    <property type="match status" value="1"/>
</dbReference>
<name>A0A7M4DGB6_9MICO</name>
<feature type="region of interest" description="Disordered" evidence="5">
    <location>
        <begin position="291"/>
        <end position="310"/>
    </location>
</feature>
<evidence type="ECO:0000256" key="4">
    <source>
        <dbReference type="PIRSR" id="PIRSR001365-2"/>
    </source>
</evidence>
<dbReference type="RefSeq" id="WP_156739998.1">
    <property type="nucleotide sequence ID" value="NZ_CACRYJ010000017.1"/>
</dbReference>
<organism evidence="6 7">
    <name type="scientific">Occultella aeris</name>
    <dbReference type="NCBI Taxonomy" id="2761496"/>
    <lineage>
        <taxon>Bacteria</taxon>
        <taxon>Bacillati</taxon>
        <taxon>Actinomycetota</taxon>
        <taxon>Actinomycetes</taxon>
        <taxon>Micrococcales</taxon>
        <taxon>Ruaniaceae</taxon>
        <taxon>Occultella</taxon>
    </lineage>
</organism>
<dbReference type="CDD" id="cd00408">
    <property type="entry name" value="DHDPS-like"/>
    <property type="match status" value="1"/>
</dbReference>
<dbReference type="Gene3D" id="3.20.20.70">
    <property type="entry name" value="Aldolase class I"/>
    <property type="match status" value="1"/>
</dbReference>
<dbReference type="SMART" id="SM01130">
    <property type="entry name" value="DHDPS"/>
    <property type="match status" value="1"/>
</dbReference>
<comment type="similarity">
    <text evidence="2">Belongs to the DapA family.</text>
</comment>